<dbReference type="GO" id="GO:0005524">
    <property type="term" value="F:ATP binding"/>
    <property type="evidence" value="ECO:0007669"/>
    <property type="project" value="TreeGrafter"/>
</dbReference>
<feature type="chain" id="PRO_5032575201" evidence="3">
    <location>
        <begin position="25"/>
        <end position="181"/>
    </location>
</feature>
<dbReference type="GO" id="GO:0030378">
    <property type="term" value="F:serine racemase activity"/>
    <property type="evidence" value="ECO:0007669"/>
    <property type="project" value="TreeGrafter"/>
</dbReference>
<dbReference type="NCBIfam" id="TIGR01409">
    <property type="entry name" value="TAT_signal_seq"/>
    <property type="match status" value="1"/>
</dbReference>
<dbReference type="AlphaFoldDB" id="A0A845G9F5"/>
<organism evidence="5 6">
    <name type="scientific">Duganella vulcania</name>
    <dbReference type="NCBI Taxonomy" id="2692166"/>
    <lineage>
        <taxon>Bacteria</taxon>
        <taxon>Pseudomonadati</taxon>
        <taxon>Pseudomonadota</taxon>
        <taxon>Betaproteobacteria</taxon>
        <taxon>Burkholderiales</taxon>
        <taxon>Oxalobacteraceae</taxon>
        <taxon>Telluria group</taxon>
        <taxon>Duganella</taxon>
    </lineage>
</organism>
<comment type="caution">
    <text evidence="5">The sequence shown here is derived from an EMBL/GenBank/DDBJ whole genome shotgun (WGS) entry which is preliminary data.</text>
</comment>
<evidence type="ECO:0000259" key="4">
    <source>
        <dbReference type="Pfam" id="PF00291"/>
    </source>
</evidence>
<dbReference type="SUPFAM" id="SSF53686">
    <property type="entry name" value="Tryptophan synthase beta subunit-like PLP-dependent enzymes"/>
    <property type="match status" value="1"/>
</dbReference>
<dbReference type="GO" id="GO:0030170">
    <property type="term" value="F:pyridoxal phosphate binding"/>
    <property type="evidence" value="ECO:0007669"/>
    <property type="project" value="TreeGrafter"/>
</dbReference>
<feature type="signal peptide" evidence="3">
    <location>
        <begin position="1"/>
        <end position="24"/>
    </location>
</feature>
<dbReference type="InterPro" id="IPR006311">
    <property type="entry name" value="TAT_signal"/>
</dbReference>
<dbReference type="InterPro" id="IPR036052">
    <property type="entry name" value="TrpB-like_PALP_sf"/>
</dbReference>
<keyword evidence="2" id="KW-0663">Pyridoxal phosphate</keyword>
<name>A0A845G9F5_9BURK</name>
<evidence type="ECO:0000256" key="1">
    <source>
        <dbReference type="ARBA" id="ARBA00001933"/>
    </source>
</evidence>
<dbReference type="InterPro" id="IPR001926">
    <property type="entry name" value="TrpB-like_PALP"/>
</dbReference>
<keyword evidence="3" id="KW-0732">Signal</keyword>
<dbReference type="GO" id="GO:0000287">
    <property type="term" value="F:magnesium ion binding"/>
    <property type="evidence" value="ECO:0007669"/>
    <property type="project" value="TreeGrafter"/>
</dbReference>
<reference evidence="5 6" key="1">
    <citation type="submission" date="2020-01" db="EMBL/GenBank/DDBJ databases">
        <title>Novel species isolated from a subtropical stream in China.</title>
        <authorList>
            <person name="Lu H."/>
        </authorList>
    </citation>
    <scope>NUCLEOTIDE SEQUENCE [LARGE SCALE GENOMIC DNA]</scope>
    <source>
        <strain evidence="5 6">FT82W</strain>
    </source>
</reference>
<evidence type="ECO:0000256" key="3">
    <source>
        <dbReference type="SAM" id="SignalP"/>
    </source>
</evidence>
<dbReference type="Pfam" id="PF00291">
    <property type="entry name" value="PALP"/>
    <property type="match status" value="1"/>
</dbReference>
<evidence type="ECO:0000313" key="6">
    <source>
        <dbReference type="Proteomes" id="UP000470302"/>
    </source>
</evidence>
<dbReference type="Proteomes" id="UP000470302">
    <property type="component" value="Unassembled WGS sequence"/>
</dbReference>
<dbReference type="EMBL" id="WWCW01000188">
    <property type="protein sequence ID" value="MYM91303.1"/>
    <property type="molecule type" value="Genomic_DNA"/>
</dbReference>
<evidence type="ECO:0000256" key="2">
    <source>
        <dbReference type="ARBA" id="ARBA00022898"/>
    </source>
</evidence>
<dbReference type="GO" id="GO:0018114">
    <property type="term" value="F:threonine racemase activity"/>
    <property type="evidence" value="ECO:0007669"/>
    <property type="project" value="TreeGrafter"/>
</dbReference>
<dbReference type="RefSeq" id="WP_161099965.1">
    <property type="nucleotide sequence ID" value="NZ_WWCW01000188.1"/>
</dbReference>
<dbReference type="Gene3D" id="3.40.50.1100">
    <property type="match status" value="1"/>
</dbReference>
<gene>
    <name evidence="5" type="ORF">GTP91_29520</name>
</gene>
<dbReference type="InterPro" id="IPR019546">
    <property type="entry name" value="TAT_signal_bac_arc"/>
</dbReference>
<feature type="non-terminal residue" evidence="5">
    <location>
        <position position="181"/>
    </location>
</feature>
<dbReference type="PANTHER" id="PTHR43050">
    <property type="entry name" value="SERINE / THREONINE RACEMASE FAMILY MEMBER"/>
    <property type="match status" value="1"/>
</dbReference>
<dbReference type="PROSITE" id="PS51318">
    <property type="entry name" value="TAT"/>
    <property type="match status" value="1"/>
</dbReference>
<dbReference type="PANTHER" id="PTHR43050:SF1">
    <property type="entry name" value="SERINE RACEMASE"/>
    <property type="match status" value="1"/>
</dbReference>
<feature type="domain" description="Tryptophan synthase beta chain-like PALP" evidence="4">
    <location>
        <begin position="43"/>
        <end position="163"/>
    </location>
</feature>
<comment type="cofactor">
    <cofactor evidence="1">
        <name>pyridoxal 5'-phosphate</name>
        <dbReference type="ChEBI" id="CHEBI:597326"/>
    </cofactor>
</comment>
<evidence type="ECO:0000313" key="5">
    <source>
        <dbReference type="EMBL" id="MYM91303.1"/>
    </source>
</evidence>
<dbReference type="GO" id="GO:0003941">
    <property type="term" value="F:L-serine ammonia-lyase activity"/>
    <property type="evidence" value="ECO:0007669"/>
    <property type="project" value="TreeGrafter"/>
</dbReference>
<protein>
    <submittedName>
        <fullName evidence="5">Pyridoxal-phosphate dependent enzyme</fullName>
    </submittedName>
</protein>
<dbReference type="GO" id="GO:0070179">
    <property type="term" value="P:D-serine biosynthetic process"/>
    <property type="evidence" value="ECO:0007669"/>
    <property type="project" value="TreeGrafter"/>
</dbReference>
<proteinExistence type="predicted"/>
<sequence>MTTRRSFLKIGAAGALLLAAGGAAYRLTHPPAAPQAFVLDGEAGAVLAAEALGSPARIVTVEPHGFDDMARSIASGARENNLRRAGSICDALLVERPGAITFPIIQRRAEAAVVDDEQVQQAMGFAFRHLKLVVEPGGAVGLAALLSAMSRWRGRNIGVVLSGGNVDGGLFADTLGRPAAG</sequence>
<accession>A0A845G9F5</accession>